<reference evidence="3 4" key="1">
    <citation type="submission" date="2010-12" db="EMBL/GenBank/DDBJ databases">
        <authorList>
            <person name="Muzny D."/>
            <person name="Qin X."/>
            <person name="Deng J."/>
            <person name="Jiang H."/>
            <person name="Liu Y."/>
            <person name="Qu J."/>
            <person name="Song X.-Z."/>
            <person name="Zhang L."/>
            <person name="Thornton R."/>
            <person name="Coyle M."/>
            <person name="Francisco L."/>
            <person name="Jackson L."/>
            <person name="Javaid M."/>
            <person name="Korchina V."/>
            <person name="Kovar C."/>
            <person name="Mata R."/>
            <person name="Mathew T."/>
            <person name="Ngo R."/>
            <person name="Nguyen L."/>
            <person name="Nguyen N."/>
            <person name="Okwuonu G."/>
            <person name="Ongeri F."/>
            <person name="Pham C."/>
            <person name="Simmons D."/>
            <person name="Wilczek-Boney K."/>
            <person name="Hale W."/>
            <person name="Jakkamsetti A."/>
            <person name="Pham P."/>
            <person name="Ruth R."/>
            <person name="San Lucas F."/>
            <person name="Warren J."/>
            <person name="Zhang J."/>
            <person name="Zhao Z."/>
            <person name="Zhou C."/>
            <person name="Zhu D."/>
            <person name="Lee S."/>
            <person name="Bess C."/>
            <person name="Blankenburg K."/>
            <person name="Forbes L."/>
            <person name="Fu Q."/>
            <person name="Gubbala S."/>
            <person name="Hirani K."/>
            <person name="Jayaseelan J.C."/>
            <person name="Lara F."/>
            <person name="Munidasa M."/>
            <person name="Palculict T."/>
            <person name="Patil S."/>
            <person name="Pu L.-L."/>
            <person name="Saada N."/>
            <person name="Tang L."/>
            <person name="Weissenberger G."/>
            <person name="Zhu Y."/>
            <person name="Hemphill L."/>
            <person name="Shang Y."/>
            <person name="Youmans B."/>
            <person name="Ayvaz T."/>
            <person name="Ross M."/>
            <person name="Santibanez J."/>
            <person name="Aqrawi P."/>
            <person name="Gross S."/>
            <person name="Joshi V."/>
            <person name="Fowler G."/>
            <person name="Nazareth L."/>
            <person name="Reid J."/>
            <person name="Worley K."/>
            <person name="Petrosino J."/>
            <person name="Highlander S."/>
            <person name="Gibbs R."/>
        </authorList>
    </citation>
    <scope>NUCLEOTIDE SEQUENCE [LARGE SCALE GENOMIC DNA]</scope>
    <source>
        <strain evidence="3 4">ATCC 51599</strain>
    </source>
</reference>
<dbReference type="Gene3D" id="3.40.50.1980">
    <property type="entry name" value="Nitrogenase molybdenum iron protein domain"/>
    <property type="match status" value="2"/>
</dbReference>
<organism evidence="3 4">
    <name type="scientific">Lautropia mirabilis ATCC 51599</name>
    <dbReference type="NCBI Taxonomy" id="887898"/>
    <lineage>
        <taxon>Bacteria</taxon>
        <taxon>Pseudomonadati</taxon>
        <taxon>Pseudomonadota</taxon>
        <taxon>Betaproteobacteria</taxon>
        <taxon>Burkholderiales</taxon>
        <taxon>Burkholderiaceae</taxon>
        <taxon>Lautropia</taxon>
    </lineage>
</organism>
<name>E7RY18_9BURK</name>
<protein>
    <submittedName>
        <fullName evidence="3">Periplasmic binding protein</fullName>
    </submittedName>
</protein>
<dbReference type="PANTHER" id="PTHR30535">
    <property type="entry name" value="VITAMIN B12-BINDING PROTEIN"/>
    <property type="match status" value="1"/>
</dbReference>
<dbReference type="EMBL" id="AEQP01000010">
    <property type="protein sequence ID" value="EFV94842.1"/>
    <property type="molecule type" value="Genomic_DNA"/>
</dbReference>
<dbReference type="InterPro" id="IPR050902">
    <property type="entry name" value="ABC_Transporter_SBP"/>
</dbReference>
<dbReference type="PROSITE" id="PS50983">
    <property type="entry name" value="FE_B12_PBP"/>
    <property type="match status" value="1"/>
</dbReference>
<dbReference type="STRING" id="887898.HMPREF0551_1589"/>
<proteinExistence type="predicted"/>
<dbReference type="RefSeq" id="WP_005673892.1">
    <property type="nucleotide sequence ID" value="NZ_CP146288.1"/>
</dbReference>
<feature type="domain" description="Fe/B12 periplasmic-binding" evidence="2">
    <location>
        <begin position="37"/>
        <end position="342"/>
    </location>
</feature>
<accession>E7RY18</accession>
<dbReference type="PANTHER" id="PTHR30535:SF34">
    <property type="entry name" value="MOLYBDATE-BINDING PROTEIN MOLA"/>
    <property type="match status" value="1"/>
</dbReference>
<keyword evidence="4" id="KW-1185">Reference proteome</keyword>
<dbReference type="InterPro" id="IPR002491">
    <property type="entry name" value="ABC_transptr_periplasmic_BD"/>
</dbReference>
<dbReference type="Pfam" id="PF01497">
    <property type="entry name" value="Peripla_BP_2"/>
    <property type="match status" value="1"/>
</dbReference>
<evidence type="ECO:0000256" key="1">
    <source>
        <dbReference type="SAM" id="SignalP"/>
    </source>
</evidence>
<evidence type="ECO:0000313" key="4">
    <source>
        <dbReference type="Proteomes" id="UP000011021"/>
    </source>
</evidence>
<evidence type="ECO:0000313" key="3">
    <source>
        <dbReference type="EMBL" id="EFV94842.1"/>
    </source>
</evidence>
<dbReference type="AlphaFoldDB" id="E7RY18"/>
<evidence type="ECO:0000259" key="2">
    <source>
        <dbReference type="PROSITE" id="PS50983"/>
    </source>
</evidence>
<gene>
    <name evidence="3" type="ORF">HMPREF0551_1589</name>
</gene>
<sequence length="372" mass="41008">MAKTVSFSKTVLAAVVAALSMGAAQAAQKEVTDIQGRKVKIESPAKRVLLGFYFEDYMAVGTEKAFDKVVGISREAWEGWRPANWALHTAHRPSLKDLPDVGEVEVQSFSVEKTLALRPDVIVLAKWQYLGLGPDVDRLEQSGIPIVVVDYNDQDLKNHVASTLLLGEITGQQARAKKIANEYKEAVETITSRIAKAGKAKPKVYVEFGNKGPSEYSFSYGKNMWGPMITTAGGENIAAPFVEYWGPLNPEQIIASRPDVILISGTESKKNPNAMLMGEGVDKAEAQKRLEGYAKRPGWGSLPAIKDKRIYGVYQGASRSITDYPSIQYIAKVAYPELFKDIDPQANYISFYKRYLPVTPNGTFYTGLKDAK</sequence>
<comment type="caution">
    <text evidence="3">The sequence shown here is derived from an EMBL/GenBank/DDBJ whole genome shotgun (WGS) entry which is preliminary data.</text>
</comment>
<dbReference type="HOGENOM" id="CLU_038034_5_1_4"/>
<feature type="chain" id="PRO_5003221672" evidence="1">
    <location>
        <begin position="27"/>
        <end position="372"/>
    </location>
</feature>
<keyword evidence="1" id="KW-0732">Signal</keyword>
<feature type="signal peptide" evidence="1">
    <location>
        <begin position="1"/>
        <end position="26"/>
    </location>
</feature>
<dbReference type="SUPFAM" id="SSF53807">
    <property type="entry name" value="Helical backbone' metal receptor"/>
    <property type="match status" value="1"/>
</dbReference>
<dbReference type="eggNOG" id="COG0614">
    <property type="taxonomic scope" value="Bacteria"/>
</dbReference>
<dbReference type="Proteomes" id="UP000011021">
    <property type="component" value="Unassembled WGS sequence"/>
</dbReference>